<dbReference type="AlphaFoldDB" id="A0A656GMD9"/>
<proteinExistence type="predicted"/>
<name>A0A656GMD9_PSEA0</name>
<reference evidence="1 2" key="1">
    <citation type="journal article" date="2011" name="PLoS Pathog.">
        <title>Dynamic evolution of pathogenicity revealed by sequencing and comparative genomics of 19 Pseudomonas syringae isolates.</title>
        <authorList>
            <person name="Baltrus D.A."/>
            <person name="Nishimura M.T."/>
            <person name="Romanchuk A."/>
            <person name="Chang J.H."/>
            <person name="Mukhtar M.S."/>
            <person name="Cherkis K."/>
            <person name="Roach J."/>
            <person name="Grant S.R."/>
            <person name="Jones C.D."/>
            <person name="Dangl J.L."/>
        </authorList>
    </citation>
    <scope>NUCLEOTIDE SEQUENCE [LARGE SCALE GENOMIC DNA]</scope>
    <source>
        <strain evidence="1 2">301020</strain>
    </source>
</reference>
<evidence type="ECO:0000313" key="2">
    <source>
        <dbReference type="Proteomes" id="UP000003465"/>
    </source>
</evidence>
<feature type="non-terminal residue" evidence="1">
    <location>
        <position position="40"/>
    </location>
</feature>
<dbReference type="SUPFAM" id="SSF56954">
    <property type="entry name" value="Outer membrane efflux proteins (OEP)"/>
    <property type="match status" value="1"/>
</dbReference>
<sequence length="40" mass="4354">AALNIDAYRAQYRIQRSDLFPAVSATAGRGRMGHDPRHGG</sequence>
<gene>
    <name evidence="1" type="ORF">PSYMO_36915</name>
</gene>
<evidence type="ECO:0000313" key="1">
    <source>
        <dbReference type="EMBL" id="EGH26754.1"/>
    </source>
</evidence>
<protein>
    <submittedName>
        <fullName evidence="1">Outer membrane efflux protein</fullName>
    </submittedName>
</protein>
<organism evidence="1 2">
    <name type="scientific">Pseudomonas amygdali pv. mori str. 301020</name>
    <dbReference type="NCBI Taxonomy" id="629261"/>
    <lineage>
        <taxon>Bacteria</taxon>
        <taxon>Pseudomonadati</taxon>
        <taxon>Pseudomonadota</taxon>
        <taxon>Gammaproteobacteria</taxon>
        <taxon>Pseudomonadales</taxon>
        <taxon>Pseudomonadaceae</taxon>
        <taxon>Pseudomonas</taxon>
        <taxon>Pseudomonas amygdali</taxon>
    </lineage>
</organism>
<dbReference type="EMBL" id="AEAG01002795">
    <property type="protein sequence ID" value="EGH26754.1"/>
    <property type="molecule type" value="Genomic_DNA"/>
</dbReference>
<accession>A0A656GMD9</accession>
<dbReference type="Proteomes" id="UP000003465">
    <property type="component" value="Unassembled WGS sequence"/>
</dbReference>
<feature type="non-terminal residue" evidence="1">
    <location>
        <position position="1"/>
    </location>
</feature>
<comment type="caution">
    <text evidence="1">The sequence shown here is derived from an EMBL/GenBank/DDBJ whole genome shotgun (WGS) entry which is preliminary data.</text>
</comment>